<organism evidence="1">
    <name type="scientific">Prevotella sp. GTC17262</name>
    <dbReference type="NCBI Taxonomy" id="3236797"/>
    <lineage>
        <taxon>Bacteria</taxon>
        <taxon>Pseudomonadati</taxon>
        <taxon>Bacteroidota</taxon>
        <taxon>Bacteroidia</taxon>
        <taxon>Bacteroidales</taxon>
        <taxon>Prevotellaceae</taxon>
        <taxon>Prevotella</taxon>
    </lineage>
</organism>
<sequence length="336" mass="38731">MNIYIDKQNLLSIIHSAKSETFSDCMRMLKNNFCMFFTFAKGDILQLDSLEKQDAMQWLTQMTSGVNASNHDNVKWGSLFPSRPLNVDSFKGEQLTAVYCLSKESDPKLEAHAKKGNLLIACEGQEITILSSLYFDSLQYTKNIFHKISSWEDLKEYVSPCTDIIIADQFIFSSPELYQKNIYSLIRALCSKVKNSHVNIVVFTLKSNYNKLTSTEFEPDWDTIYSKIRKCAEKYSSFNVTFVTASKQTLEEHDRTIFTNYKYFSSGDSYNYFDSNDAKITNGRNLHAHSHAEKDNESDAKKFLEDMQKIIDSIKSKNNLSLIKKDKICNFLNFPQ</sequence>
<dbReference type="EMBL" id="AP035789">
    <property type="protein sequence ID" value="BFO81646.1"/>
    <property type="molecule type" value="Genomic_DNA"/>
</dbReference>
<proteinExistence type="predicted"/>
<reference evidence="1" key="1">
    <citation type="submission" date="2024-07" db="EMBL/GenBank/DDBJ databases">
        <title>Complete genome sequence of Prevotella sp. YM-2024 GTC17262.</title>
        <authorList>
            <person name="Hayashi M."/>
            <person name="Muto Y."/>
            <person name="Tanaka K."/>
            <person name="Niwa H."/>
        </authorList>
    </citation>
    <scope>NUCLEOTIDE SEQUENCE</scope>
    <source>
        <strain evidence="1">GTC17262</strain>
    </source>
</reference>
<protein>
    <submittedName>
        <fullName evidence="1">Uncharacterized protein</fullName>
    </submittedName>
</protein>
<accession>A0AB33JHA9</accession>
<evidence type="ECO:0000313" key="1">
    <source>
        <dbReference type="EMBL" id="BFO81646.1"/>
    </source>
</evidence>
<dbReference type="AlphaFoldDB" id="A0AB33JHA9"/>
<gene>
    <name evidence="1" type="ORF">GTC17262_18370</name>
</gene>
<name>A0AB33JHA9_9BACT</name>